<feature type="region of interest" description="Disordered" evidence="1">
    <location>
        <begin position="1"/>
        <end position="59"/>
    </location>
</feature>
<dbReference type="AlphaFoldDB" id="A0A3N4SJR9"/>
<proteinExistence type="predicted"/>
<dbReference type="OrthoDB" id="4298583at2"/>
<dbReference type="Proteomes" id="UP000266906">
    <property type="component" value="Unassembled WGS sequence"/>
</dbReference>
<evidence type="ECO:0000313" key="3">
    <source>
        <dbReference type="EMBL" id="RPE36754.1"/>
    </source>
</evidence>
<dbReference type="Proteomes" id="UP000267408">
    <property type="component" value="Unassembled WGS sequence"/>
</dbReference>
<evidence type="ECO:0000313" key="4">
    <source>
        <dbReference type="Proteomes" id="UP000266906"/>
    </source>
</evidence>
<feature type="compositionally biased region" description="Basic and acidic residues" evidence="1">
    <location>
        <begin position="1"/>
        <end position="23"/>
    </location>
</feature>
<comment type="caution">
    <text evidence="3">The sequence shown here is derived from an EMBL/GenBank/DDBJ whole genome shotgun (WGS) entry which is preliminary data.</text>
</comment>
<gene>
    <name evidence="3" type="ORF">EDD38_5132</name>
    <name evidence="2" type="ORF">EDD39_4869</name>
</gene>
<organism evidence="3 4">
    <name type="scientific">Kitasatospora cineracea</name>
    <dbReference type="NCBI Taxonomy" id="88074"/>
    <lineage>
        <taxon>Bacteria</taxon>
        <taxon>Bacillati</taxon>
        <taxon>Actinomycetota</taxon>
        <taxon>Actinomycetes</taxon>
        <taxon>Kitasatosporales</taxon>
        <taxon>Streptomycetaceae</taxon>
        <taxon>Kitasatospora</taxon>
    </lineage>
</organism>
<feature type="compositionally biased region" description="Basic and acidic residues" evidence="1">
    <location>
        <begin position="36"/>
        <end position="59"/>
    </location>
</feature>
<evidence type="ECO:0000256" key="1">
    <source>
        <dbReference type="SAM" id="MobiDB-lite"/>
    </source>
</evidence>
<accession>A0A3N4SJR9</accession>
<dbReference type="RefSeq" id="WP_123559287.1">
    <property type="nucleotide sequence ID" value="NZ_JBEYIY010000025.1"/>
</dbReference>
<dbReference type="EMBL" id="RJVJ01000001">
    <property type="protein sequence ID" value="ROR46587.1"/>
    <property type="molecule type" value="Genomic_DNA"/>
</dbReference>
<evidence type="ECO:0000313" key="5">
    <source>
        <dbReference type="Proteomes" id="UP000267408"/>
    </source>
</evidence>
<protein>
    <submittedName>
        <fullName evidence="3">Uncharacterized protein</fullName>
    </submittedName>
</protein>
<reference evidence="4 5" key="1">
    <citation type="submission" date="2018-11" db="EMBL/GenBank/DDBJ databases">
        <title>Sequencing the genomes of 1000 actinobacteria strains.</title>
        <authorList>
            <person name="Klenk H.-P."/>
        </authorList>
    </citation>
    <scope>NUCLEOTIDE SEQUENCE [LARGE SCALE GENOMIC DNA]</scope>
    <source>
        <strain evidence="2 5">DSM 44780</strain>
        <strain evidence="3 4">DSM 44781</strain>
    </source>
</reference>
<keyword evidence="4" id="KW-1185">Reference proteome</keyword>
<accession>A0A8G1UM86</accession>
<sequence length="59" mass="6993">MSEMSDRLEEKARRDEDDIRAADPEEGVTSYQTMHAWEESRAEGDPDTDRPERQPEERR</sequence>
<evidence type="ECO:0000313" key="2">
    <source>
        <dbReference type="EMBL" id="ROR46587.1"/>
    </source>
</evidence>
<dbReference type="EMBL" id="RKQG01000001">
    <property type="protein sequence ID" value="RPE36754.1"/>
    <property type="molecule type" value="Genomic_DNA"/>
</dbReference>
<name>A0A3N4SJR9_9ACTN</name>